<dbReference type="GO" id="GO:0003676">
    <property type="term" value="F:nucleic acid binding"/>
    <property type="evidence" value="ECO:0007669"/>
    <property type="project" value="InterPro"/>
</dbReference>
<gene>
    <name evidence="1" type="ORF">BLA29_010971</name>
</gene>
<dbReference type="Gene3D" id="3.30.420.10">
    <property type="entry name" value="Ribonuclease H-like superfamily/Ribonuclease H"/>
    <property type="match status" value="1"/>
</dbReference>
<dbReference type="Proteomes" id="UP000194236">
    <property type="component" value="Unassembled WGS sequence"/>
</dbReference>
<dbReference type="SUPFAM" id="SSF53098">
    <property type="entry name" value="Ribonuclease H-like"/>
    <property type="match status" value="1"/>
</dbReference>
<name>A0A1Y3BJ71_EURMA</name>
<keyword evidence="2" id="KW-1185">Reference proteome</keyword>
<dbReference type="PANTHER" id="PTHR47266">
    <property type="entry name" value="ENDONUCLEASE-RELATED"/>
    <property type="match status" value="1"/>
</dbReference>
<protein>
    <recommendedName>
        <fullName evidence="3">Integrase catalytic domain-containing protein</fullName>
    </recommendedName>
</protein>
<evidence type="ECO:0000313" key="1">
    <source>
        <dbReference type="EMBL" id="OTF80979.1"/>
    </source>
</evidence>
<dbReference type="AlphaFoldDB" id="A0A1Y3BJ71"/>
<dbReference type="InterPro" id="IPR012337">
    <property type="entry name" value="RNaseH-like_sf"/>
</dbReference>
<organism evidence="1 2">
    <name type="scientific">Euroglyphus maynei</name>
    <name type="common">Mayne's house dust mite</name>
    <dbReference type="NCBI Taxonomy" id="6958"/>
    <lineage>
        <taxon>Eukaryota</taxon>
        <taxon>Metazoa</taxon>
        <taxon>Ecdysozoa</taxon>
        <taxon>Arthropoda</taxon>
        <taxon>Chelicerata</taxon>
        <taxon>Arachnida</taxon>
        <taxon>Acari</taxon>
        <taxon>Acariformes</taxon>
        <taxon>Sarcoptiformes</taxon>
        <taxon>Astigmata</taxon>
        <taxon>Psoroptidia</taxon>
        <taxon>Analgoidea</taxon>
        <taxon>Pyroglyphidae</taxon>
        <taxon>Pyroglyphinae</taxon>
        <taxon>Euroglyphus</taxon>
    </lineage>
</organism>
<proteinExistence type="predicted"/>
<accession>A0A1Y3BJ71</accession>
<comment type="caution">
    <text evidence="1">The sequence shown here is derived from an EMBL/GenBank/DDBJ whole genome shotgun (WGS) entry which is preliminary data.</text>
</comment>
<sequence>MSDVMSLITSEMGNKYLDTLQDYCAKWLEALAARDLSTKCIIDWSNEIWNRSDIIHHRSTPYYHLSNGTVERTHHNIWKLLRVVVAESHQDLDYHWTSVLGVYRSMIHAALGMAPYEAMSGRPPEAEHEFLTCVKPRIEDESKDKRYLKNRLLMVTEKRSANTSDQLLKVHRDQIAPSSIELNSSRIHKRGRPRGEV</sequence>
<reference evidence="1 2" key="1">
    <citation type="submission" date="2017-03" db="EMBL/GenBank/DDBJ databases">
        <title>Genome Survey of Euroglyphus maynei.</title>
        <authorList>
            <person name="Arlian L.G."/>
            <person name="Morgan M.S."/>
            <person name="Rider S.D."/>
        </authorList>
    </citation>
    <scope>NUCLEOTIDE SEQUENCE [LARGE SCALE GENOMIC DNA]</scope>
    <source>
        <strain evidence="1">Arlian Lab</strain>
        <tissue evidence="1">Whole body</tissue>
    </source>
</reference>
<dbReference type="OrthoDB" id="95964at2759"/>
<dbReference type="InterPro" id="IPR052160">
    <property type="entry name" value="Gypsy_RT_Integrase-like"/>
</dbReference>
<evidence type="ECO:0000313" key="2">
    <source>
        <dbReference type="Proteomes" id="UP000194236"/>
    </source>
</evidence>
<dbReference type="InterPro" id="IPR036397">
    <property type="entry name" value="RNaseH_sf"/>
</dbReference>
<evidence type="ECO:0008006" key="3">
    <source>
        <dbReference type="Google" id="ProtNLM"/>
    </source>
</evidence>
<dbReference type="EMBL" id="MUJZ01015770">
    <property type="protein sequence ID" value="OTF80979.1"/>
    <property type="molecule type" value="Genomic_DNA"/>
</dbReference>